<reference evidence="2" key="1">
    <citation type="journal article" date="2014" name="Int. J. Syst. Evol. Microbiol.">
        <title>Complete genome sequence of Corynebacterium casei LMG S-19264T (=DSM 44701T), isolated from a smear-ripened cheese.</title>
        <authorList>
            <consortium name="US DOE Joint Genome Institute (JGI-PGF)"/>
            <person name="Walter F."/>
            <person name="Albersmeier A."/>
            <person name="Kalinowski J."/>
            <person name="Ruckert C."/>
        </authorList>
    </citation>
    <scope>NUCLEOTIDE SEQUENCE</scope>
    <source>
        <strain evidence="2">VKM Ac-1020</strain>
    </source>
</reference>
<dbReference type="EMBL" id="BSEJ01000017">
    <property type="protein sequence ID" value="GLJ62778.1"/>
    <property type="molecule type" value="Genomic_DNA"/>
</dbReference>
<keyword evidence="1" id="KW-0812">Transmembrane</keyword>
<feature type="transmembrane region" description="Helical" evidence="1">
    <location>
        <begin position="16"/>
        <end position="38"/>
    </location>
</feature>
<dbReference type="Proteomes" id="UP001142462">
    <property type="component" value="Unassembled WGS sequence"/>
</dbReference>
<dbReference type="AlphaFoldDB" id="A0A9W6H5N6"/>
<keyword evidence="1" id="KW-1133">Transmembrane helix</keyword>
<organism evidence="2 3">
    <name type="scientific">Microbacterium barkeri</name>
    <dbReference type="NCBI Taxonomy" id="33917"/>
    <lineage>
        <taxon>Bacteria</taxon>
        <taxon>Bacillati</taxon>
        <taxon>Actinomycetota</taxon>
        <taxon>Actinomycetes</taxon>
        <taxon>Micrococcales</taxon>
        <taxon>Microbacteriaceae</taxon>
        <taxon>Microbacterium</taxon>
    </lineage>
</organism>
<protein>
    <submittedName>
        <fullName evidence="2">Uncharacterized protein</fullName>
    </submittedName>
</protein>
<comment type="caution">
    <text evidence="2">The sequence shown here is derived from an EMBL/GenBank/DDBJ whole genome shotgun (WGS) entry which is preliminary data.</text>
</comment>
<proteinExistence type="predicted"/>
<reference evidence="2" key="2">
    <citation type="submission" date="2023-01" db="EMBL/GenBank/DDBJ databases">
        <authorList>
            <person name="Sun Q."/>
            <person name="Evtushenko L."/>
        </authorList>
    </citation>
    <scope>NUCLEOTIDE SEQUENCE</scope>
    <source>
        <strain evidence="2">VKM Ac-1020</strain>
    </source>
</reference>
<feature type="transmembrane region" description="Helical" evidence="1">
    <location>
        <begin position="50"/>
        <end position="73"/>
    </location>
</feature>
<dbReference type="RefSeq" id="WP_271174461.1">
    <property type="nucleotide sequence ID" value="NZ_BSEJ01000017.1"/>
</dbReference>
<sequence length="161" mass="16269">MTAPLREGEGLPAGTLLAFAVAADGALVVCGLGFGSLLTGSDVIETPGIGIVPAALAVVVSIAVFGLALWPALRIPHPSFVRVIGVLFASAAAYGAALWLLALAFGAGIASATAAVADVTIGWPVPVIAGAAAVAAWGAIAVRRTRARRPLWPWERHDDDE</sequence>
<accession>A0A9W6H5N6</accession>
<gene>
    <name evidence="2" type="ORF">GCM10017576_29090</name>
</gene>
<keyword evidence="3" id="KW-1185">Reference proteome</keyword>
<name>A0A9W6H5N6_9MICO</name>
<evidence type="ECO:0000256" key="1">
    <source>
        <dbReference type="SAM" id="Phobius"/>
    </source>
</evidence>
<evidence type="ECO:0000313" key="2">
    <source>
        <dbReference type="EMBL" id="GLJ62778.1"/>
    </source>
</evidence>
<feature type="transmembrane region" description="Helical" evidence="1">
    <location>
        <begin position="121"/>
        <end position="142"/>
    </location>
</feature>
<evidence type="ECO:0000313" key="3">
    <source>
        <dbReference type="Proteomes" id="UP001142462"/>
    </source>
</evidence>
<feature type="transmembrane region" description="Helical" evidence="1">
    <location>
        <begin position="85"/>
        <end position="109"/>
    </location>
</feature>
<keyword evidence="1" id="KW-0472">Membrane</keyword>